<evidence type="ECO:0000256" key="6">
    <source>
        <dbReference type="SAM" id="Phobius"/>
    </source>
</evidence>
<comment type="subcellular location">
    <subcellularLocation>
        <location evidence="1">Membrane</location>
        <topology evidence="1">Multi-pass membrane protein</topology>
    </subcellularLocation>
</comment>
<keyword evidence="2 6" id="KW-0812">Transmembrane</keyword>
<dbReference type="InterPro" id="IPR056555">
    <property type="entry name" value="NFD4_C"/>
</dbReference>
<dbReference type="PANTHER" id="PTHR21576:SF73">
    <property type="entry name" value="F1C9.29 PROTEIN-RELATED"/>
    <property type="match status" value="1"/>
</dbReference>
<feature type="domain" description="NFD4 C-terminal" evidence="8">
    <location>
        <begin position="380"/>
        <end position="545"/>
    </location>
</feature>
<feature type="transmembrane region" description="Helical" evidence="6">
    <location>
        <begin position="12"/>
        <end position="33"/>
    </location>
</feature>
<dbReference type="CDD" id="cd17354">
    <property type="entry name" value="MFS_Mch1p_like"/>
    <property type="match status" value="1"/>
</dbReference>
<gene>
    <name evidence="9" type="ORF">KI387_009392</name>
</gene>
<keyword evidence="10" id="KW-1185">Reference proteome</keyword>
<feature type="compositionally biased region" description="Polar residues" evidence="5">
    <location>
        <begin position="298"/>
        <end position="309"/>
    </location>
</feature>
<feature type="transmembrane region" description="Helical" evidence="6">
    <location>
        <begin position="242"/>
        <end position="261"/>
    </location>
</feature>
<feature type="transmembrane region" description="Helical" evidence="6">
    <location>
        <begin position="385"/>
        <end position="403"/>
    </location>
</feature>
<evidence type="ECO:0000256" key="5">
    <source>
        <dbReference type="SAM" id="MobiDB-lite"/>
    </source>
</evidence>
<evidence type="ECO:0000313" key="9">
    <source>
        <dbReference type="EMBL" id="KAH9304988.1"/>
    </source>
</evidence>
<feature type="transmembrane region" description="Helical" evidence="6">
    <location>
        <begin position="171"/>
        <end position="192"/>
    </location>
</feature>
<feature type="domain" description="Nodulin-like" evidence="7">
    <location>
        <begin position="13"/>
        <end position="259"/>
    </location>
</feature>
<dbReference type="Gene3D" id="1.20.1250.20">
    <property type="entry name" value="MFS general substrate transporter like domains"/>
    <property type="match status" value="2"/>
</dbReference>
<dbReference type="InterPro" id="IPR010658">
    <property type="entry name" value="Nodulin-like"/>
</dbReference>
<evidence type="ECO:0000256" key="1">
    <source>
        <dbReference type="ARBA" id="ARBA00004141"/>
    </source>
</evidence>
<feature type="region of interest" description="Disordered" evidence="5">
    <location>
        <begin position="625"/>
        <end position="644"/>
    </location>
</feature>
<dbReference type="GO" id="GO:0016020">
    <property type="term" value="C:membrane"/>
    <property type="evidence" value="ECO:0007669"/>
    <property type="project" value="UniProtKB-SubCell"/>
</dbReference>
<feature type="transmembrane region" description="Helical" evidence="6">
    <location>
        <begin position="511"/>
        <end position="535"/>
    </location>
</feature>
<dbReference type="Pfam" id="PF06813">
    <property type="entry name" value="Nodulin-like"/>
    <property type="match status" value="1"/>
</dbReference>
<sequence length="644" mass="71040">MDFGYVRRLYKSRWLVLVAAIWMQSWAGIGYVFGSMSPVIKSSLKYNQRQINTLGVAKDIGDAFGLIGGYFSEILPSWAIMIWGALFNFVGYGSLWLLVRHKVPQIPFWAVCLLIGVGTNGETYFNTIALVSCVKNFPKSRGPVVGILKGFTGLCGAILTQYYASLFAPDQAAFIFMVAVGPSMVAFALMFILRPVGGCKETNPSDTANFNFVYGVCLVLATYLLGVMLVQDFVDIGQTVKLIFTVILLVLLISPLALPLISACTSNYPSAELDPTVKHNRLEAPLLDKISDAESGGPEQSNYGQGYQRQDSNVNWNEVLMSEIEDEKPKEIDLLPEHERQKRIAQLQARLLHAAAEGAVRIKRRKGPRRGEDFTLMQAMIKADFWLMFFSLFFGAASGLTVIDNLGQISQSMGYPNSHIFVSMISIWNFLGRVGGGFVSEIVARDHAYPRPVAMAAAQIIMAIGHIFFAIGWSGSLYIGTFLVGLGYGAHWAIIPATASEIFGLRNFGTFYNFFIMANPAGTFIFSGLIAGTLYDWEAEKQHGKPNQFSSLSVTDFGISGGPLMDKPLDCLGPSCFFLTFLIMTGVCLLAAVLSMILVYRTRIVYRNIYGKNLNSEERHLRKDGDLRGKASSSDLRPGFLKNF</sequence>
<name>A0AA38FIZ0_TAXCH</name>
<evidence type="ECO:0000256" key="2">
    <source>
        <dbReference type="ARBA" id="ARBA00022692"/>
    </source>
</evidence>
<proteinExistence type="predicted"/>
<feature type="transmembrane region" description="Helical" evidence="6">
    <location>
        <begin position="477"/>
        <end position="499"/>
    </location>
</feature>
<dbReference type="Pfam" id="PF23262">
    <property type="entry name" value="NFD4_C"/>
    <property type="match status" value="1"/>
</dbReference>
<evidence type="ECO:0000313" key="10">
    <source>
        <dbReference type="Proteomes" id="UP000824469"/>
    </source>
</evidence>
<evidence type="ECO:0000256" key="3">
    <source>
        <dbReference type="ARBA" id="ARBA00022989"/>
    </source>
</evidence>
<feature type="transmembrane region" description="Helical" evidence="6">
    <location>
        <begin position="453"/>
        <end position="471"/>
    </location>
</feature>
<feature type="transmembrane region" description="Helical" evidence="6">
    <location>
        <begin position="577"/>
        <end position="600"/>
    </location>
</feature>
<reference evidence="9 10" key="1">
    <citation type="journal article" date="2021" name="Nat. Plants">
        <title>The Taxus genome provides insights into paclitaxel biosynthesis.</title>
        <authorList>
            <person name="Xiong X."/>
            <person name="Gou J."/>
            <person name="Liao Q."/>
            <person name="Li Y."/>
            <person name="Zhou Q."/>
            <person name="Bi G."/>
            <person name="Li C."/>
            <person name="Du R."/>
            <person name="Wang X."/>
            <person name="Sun T."/>
            <person name="Guo L."/>
            <person name="Liang H."/>
            <person name="Lu P."/>
            <person name="Wu Y."/>
            <person name="Zhang Z."/>
            <person name="Ro D.K."/>
            <person name="Shang Y."/>
            <person name="Huang S."/>
            <person name="Yan J."/>
        </authorList>
    </citation>
    <scope>NUCLEOTIDE SEQUENCE [LARGE SCALE GENOMIC DNA]</scope>
    <source>
        <strain evidence="9">Ta-2019</strain>
    </source>
</reference>
<evidence type="ECO:0000259" key="7">
    <source>
        <dbReference type="Pfam" id="PF06813"/>
    </source>
</evidence>
<evidence type="ECO:0000256" key="4">
    <source>
        <dbReference type="ARBA" id="ARBA00023136"/>
    </source>
</evidence>
<organism evidence="9 10">
    <name type="scientific">Taxus chinensis</name>
    <name type="common">Chinese yew</name>
    <name type="synonym">Taxus wallichiana var. chinensis</name>
    <dbReference type="NCBI Taxonomy" id="29808"/>
    <lineage>
        <taxon>Eukaryota</taxon>
        <taxon>Viridiplantae</taxon>
        <taxon>Streptophyta</taxon>
        <taxon>Embryophyta</taxon>
        <taxon>Tracheophyta</taxon>
        <taxon>Spermatophyta</taxon>
        <taxon>Pinopsida</taxon>
        <taxon>Pinidae</taxon>
        <taxon>Conifers II</taxon>
        <taxon>Cupressales</taxon>
        <taxon>Taxaceae</taxon>
        <taxon>Taxus</taxon>
    </lineage>
</organism>
<accession>A0AA38FIZ0</accession>
<comment type="caution">
    <text evidence="9">The sequence shown here is derived from an EMBL/GenBank/DDBJ whole genome shotgun (WGS) entry which is preliminary data.</text>
</comment>
<dbReference type="PANTHER" id="PTHR21576">
    <property type="entry name" value="UNCHARACTERIZED NODULIN-LIKE PROTEIN"/>
    <property type="match status" value="1"/>
</dbReference>
<dbReference type="Proteomes" id="UP000824469">
    <property type="component" value="Unassembled WGS sequence"/>
</dbReference>
<protein>
    <recommendedName>
        <fullName evidence="11">Nodulin-like domain-containing protein</fullName>
    </recommendedName>
</protein>
<feature type="transmembrane region" description="Helical" evidence="6">
    <location>
        <begin position="415"/>
        <end position="432"/>
    </location>
</feature>
<evidence type="ECO:0008006" key="11">
    <source>
        <dbReference type="Google" id="ProtNLM"/>
    </source>
</evidence>
<feature type="transmembrane region" description="Helical" evidence="6">
    <location>
        <begin position="212"/>
        <end position="230"/>
    </location>
</feature>
<keyword evidence="3 6" id="KW-1133">Transmembrane helix</keyword>
<keyword evidence="4 6" id="KW-0472">Membrane</keyword>
<evidence type="ECO:0000259" key="8">
    <source>
        <dbReference type="Pfam" id="PF23262"/>
    </source>
</evidence>
<feature type="transmembrane region" description="Helical" evidence="6">
    <location>
        <begin position="144"/>
        <end position="165"/>
    </location>
</feature>
<feature type="transmembrane region" description="Helical" evidence="6">
    <location>
        <begin position="78"/>
        <end position="99"/>
    </location>
</feature>
<dbReference type="OMA" id="SGHDQEI"/>
<dbReference type="AlphaFoldDB" id="A0AA38FIZ0"/>
<feature type="region of interest" description="Disordered" evidence="5">
    <location>
        <begin position="289"/>
        <end position="309"/>
    </location>
</feature>
<dbReference type="SUPFAM" id="SSF103473">
    <property type="entry name" value="MFS general substrate transporter"/>
    <property type="match status" value="2"/>
</dbReference>
<dbReference type="EMBL" id="JAHRHJ020000008">
    <property type="protein sequence ID" value="KAH9304988.1"/>
    <property type="molecule type" value="Genomic_DNA"/>
</dbReference>
<dbReference type="InterPro" id="IPR036259">
    <property type="entry name" value="MFS_trans_sf"/>
</dbReference>